<keyword evidence="11" id="KW-1185">Reference proteome</keyword>
<dbReference type="CDD" id="cd02670">
    <property type="entry name" value="Peptidase_C19N"/>
    <property type="match status" value="1"/>
</dbReference>
<dbReference type="RefSeq" id="XP_042996156.1">
    <property type="nucleotide sequence ID" value="XM_043140222.1"/>
</dbReference>
<dbReference type="PANTHER" id="PTHR24006:SF722">
    <property type="entry name" value="UBIQUITIN CARBOXYL-TERMINAL HYDROLASE 48"/>
    <property type="match status" value="1"/>
</dbReference>
<evidence type="ECO:0000313" key="11">
    <source>
        <dbReference type="Proteomes" id="UP000027002"/>
    </source>
</evidence>
<feature type="region of interest" description="Disordered" evidence="8">
    <location>
        <begin position="679"/>
        <end position="847"/>
    </location>
</feature>
<dbReference type="InterPro" id="IPR038765">
    <property type="entry name" value="Papain-like_cys_pep_sf"/>
</dbReference>
<dbReference type="Proteomes" id="UP000027002">
    <property type="component" value="Chromosome 2"/>
</dbReference>
<keyword evidence="7" id="KW-0788">Thiol protease</keyword>
<dbReference type="GeneID" id="66063502"/>
<dbReference type="InterPro" id="IPR050164">
    <property type="entry name" value="Peptidase_C19"/>
</dbReference>
<organism evidence="10 11">
    <name type="scientific">Ustilaginoidea virens</name>
    <name type="common">Rice false smut fungus</name>
    <name type="synonym">Villosiclava virens</name>
    <dbReference type="NCBI Taxonomy" id="1159556"/>
    <lineage>
        <taxon>Eukaryota</taxon>
        <taxon>Fungi</taxon>
        <taxon>Dikarya</taxon>
        <taxon>Ascomycota</taxon>
        <taxon>Pezizomycotina</taxon>
        <taxon>Sordariomycetes</taxon>
        <taxon>Hypocreomycetidae</taxon>
        <taxon>Hypocreales</taxon>
        <taxon>Clavicipitaceae</taxon>
        <taxon>Ustilaginoidea</taxon>
    </lineage>
</organism>
<feature type="compositionally biased region" description="Polar residues" evidence="8">
    <location>
        <begin position="772"/>
        <end position="796"/>
    </location>
</feature>
<feature type="compositionally biased region" description="Polar residues" evidence="8">
    <location>
        <begin position="699"/>
        <end position="727"/>
    </location>
</feature>
<feature type="compositionally biased region" description="Basic and acidic residues" evidence="8">
    <location>
        <begin position="1"/>
        <end position="16"/>
    </location>
</feature>
<feature type="compositionally biased region" description="Basic and acidic residues" evidence="8">
    <location>
        <begin position="44"/>
        <end position="66"/>
    </location>
</feature>
<evidence type="ECO:0000256" key="7">
    <source>
        <dbReference type="ARBA" id="ARBA00022807"/>
    </source>
</evidence>
<reference evidence="10" key="1">
    <citation type="submission" date="2020-03" db="EMBL/GenBank/DDBJ databases">
        <title>A mixture of massive structural variations and highly conserved coding sequences in Ustilaginoidea virens genome.</title>
        <authorList>
            <person name="Zhang K."/>
            <person name="Zhao Z."/>
            <person name="Zhang Z."/>
            <person name="Li Y."/>
            <person name="Hsiang T."/>
            <person name="Sun W."/>
        </authorList>
    </citation>
    <scope>NUCLEOTIDE SEQUENCE</scope>
    <source>
        <strain evidence="10">UV-8b</strain>
    </source>
</reference>
<comment type="similarity">
    <text evidence="2">Belongs to the peptidase C19 family.</text>
</comment>
<evidence type="ECO:0000256" key="6">
    <source>
        <dbReference type="ARBA" id="ARBA00022801"/>
    </source>
</evidence>
<evidence type="ECO:0000256" key="5">
    <source>
        <dbReference type="ARBA" id="ARBA00022786"/>
    </source>
</evidence>
<dbReference type="EC" id="3.4.19.12" evidence="3"/>
<dbReference type="KEGG" id="uvi:66063502"/>
<feature type="region of interest" description="Disordered" evidence="8">
    <location>
        <begin position="1"/>
        <end position="66"/>
    </location>
</feature>
<dbReference type="GO" id="GO:0004843">
    <property type="term" value="F:cysteine-type deubiquitinase activity"/>
    <property type="evidence" value="ECO:0007669"/>
    <property type="project" value="UniProtKB-EC"/>
</dbReference>
<keyword evidence="4" id="KW-0645">Protease</keyword>
<name>A0A8E5MFJ4_USTVR</name>
<feature type="domain" description="USP" evidence="9">
    <location>
        <begin position="128"/>
        <end position="603"/>
    </location>
</feature>
<evidence type="ECO:0000256" key="3">
    <source>
        <dbReference type="ARBA" id="ARBA00012759"/>
    </source>
</evidence>
<evidence type="ECO:0000256" key="8">
    <source>
        <dbReference type="SAM" id="MobiDB-lite"/>
    </source>
</evidence>
<dbReference type="Gene3D" id="3.90.70.10">
    <property type="entry name" value="Cysteine proteinases"/>
    <property type="match status" value="2"/>
</dbReference>
<protein>
    <recommendedName>
        <fullName evidence="3">ubiquitinyl hydrolase 1</fullName>
        <ecNumber evidence="3">3.4.19.12</ecNumber>
    </recommendedName>
</protein>
<dbReference type="OrthoDB" id="6287070at2759"/>
<feature type="region of interest" description="Disordered" evidence="8">
    <location>
        <begin position="340"/>
        <end position="366"/>
    </location>
</feature>
<dbReference type="SUPFAM" id="SSF54001">
    <property type="entry name" value="Cysteine proteinases"/>
    <property type="match status" value="1"/>
</dbReference>
<evidence type="ECO:0000259" key="9">
    <source>
        <dbReference type="PROSITE" id="PS50235"/>
    </source>
</evidence>
<evidence type="ECO:0000256" key="2">
    <source>
        <dbReference type="ARBA" id="ARBA00009085"/>
    </source>
</evidence>
<sequence>MKEFPRKFLNLRDKNGSHSRSKSVSPGAKDKARPLSAEAFRAMFKKDGPKQAAKSEDESSEPDQTKIEEVQRRLDKMRISNVTADYIKDIMATNIADGDSQKTVEFIDLEQKAASGIIVSYDPNVQMLGAENRGNVTCYLDSLLFAMFSKLDAFECMLKSDFPVDDPRVKLVTLLRIWVNLLRSGKLIRTDLTKLMQEALSDCGWSEAKLLEQQDTSEAFAFLTETLQLPLLSLQVDLFHQGIKDKDDHKVVYERLLNLAVPPDPKGKGIKLEDCLEEYFNAKVDVLRDHEEAWKGSVDEKGSGDRSPLATQNTIRLVRAEEGASSSVAVPLVDIAPSQSSLGDSLDRSLPRPLDSPSADINSPEAQSVEISGIQGDSALKPQSSTVRNRSASVIQRVVMDEAGRSRENEDGVTAKPSRHRRSTIVKAVTIPAWQFFRLIPWHALRPNEPRSDSEVALNFDQRPVVGICLKRYAMTESGQPKRHNTFIDIPDSLRLPHFMLAGGPKLGQELNGLSTEYKLVLQSVVCHRGDSLHSGHYIAFARVAPKLLTGNRRHDFDPPPDYEEAQWVKFDDLEAENRVSYVDDIKQALKAEMPYLLFYQIVPMFDMPRCSTDGAETGPPSYNEFKLSLEINGAAVPSCAFDELIGGCPDEPLSVDASASSNTPSMRLSAEMDRFHRGGHWSVSHTGSTPMASRRESLATTESPAVTPGANSPVMTPTDEPTTSRLSRAASRFALSRQSRPQSQSGEGRISLTMTRLGGLMRPSREPLAEPSSNGLPVSATNPTGSLSDTSTKALDSSAEEKQAAPAAQGKEKLKYRGGKAKDKEKPEKHHKANQGDQPERECAVM</sequence>
<dbReference type="GO" id="GO:0005829">
    <property type="term" value="C:cytosol"/>
    <property type="evidence" value="ECO:0007669"/>
    <property type="project" value="TreeGrafter"/>
</dbReference>
<dbReference type="EMBL" id="CP072754">
    <property type="protein sequence ID" value="QUC18483.1"/>
    <property type="molecule type" value="Genomic_DNA"/>
</dbReference>
<evidence type="ECO:0000313" key="10">
    <source>
        <dbReference type="EMBL" id="QUC18483.1"/>
    </source>
</evidence>
<dbReference type="GO" id="GO:0016579">
    <property type="term" value="P:protein deubiquitination"/>
    <property type="evidence" value="ECO:0007669"/>
    <property type="project" value="InterPro"/>
</dbReference>
<dbReference type="GO" id="GO:0005634">
    <property type="term" value="C:nucleus"/>
    <property type="evidence" value="ECO:0007669"/>
    <property type="project" value="UniProtKB-SubCell"/>
</dbReference>
<accession>A0A8E5MFJ4</accession>
<dbReference type="InterPro" id="IPR001394">
    <property type="entry name" value="Peptidase_C19_UCH"/>
</dbReference>
<dbReference type="GO" id="GO:0006508">
    <property type="term" value="P:proteolysis"/>
    <property type="evidence" value="ECO:0007669"/>
    <property type="project" value="UniProtKB-KW"/>
</dbReference>
<dbReference type="AlphaFoldDB" id="A0A8E5MFJ4"/>
<gene>
    <name evidence="10" type="ORF">UV8b_02724</name>
</gene>
<dbReference type="PANTHER" id="PTHR24006">
    <property type="entry name" value="UBIQUITIN CARBOXYL-TERMINAL HYDROLASE"/>
    <property type="match status" value="1"/>
</dbReference>
<keyword evidence="5" id="KW-0833">Ubl conjugation pathway</keyword>
<dbReference type="PROSITE" id="PS50235">
    <property type="entry name" value="USP_3"/>
    <property type="match status" value="1"/>
</dbReference>
<feature type="compositionally biased region" description="Basic and acidic residues" evidence="8">
    <location>
        <begin position="811"/>
        <end position="829"/>
    </location>
</feature>
<keyword evidence="6" id="KW-0378">Hydrolase</keyword>
<dbReference type="Pfam" id="PF00443">
    <property type="entry name" value="UCH"/>
    <property type="match status" value="1"/>
</dbReference>
<feature type="compositionally biased region" description="Polar residues" evidence="8">
    <location>
        <begin position="737"/>
        <end position="747"/>
    </location>
</feature>
<dbReference type="InterPro" id="IPR028889">
    <property type="entry name" value="USP"/>
</dbReference>
<comment type="catalytic activity">
    <reaction evidence="1">
        <text>Thiol-dependent hydrolysis of ester, thioester, amide, peptide and isopeptide bonds formed by the C-terminal Gly of ubiquitin (a 76-residue protein attached to proteins as an intracellular targeting signal).</text>
        <dbReference type="EC" id="3.4.19.12"/>
    </reaction>
</comment>
<evidence type="ECO:0000256" key="4">
    <source>
        <dbReference type="ARBA" id="ARBA00022670"/>
    </source>
</evidence>
<proteinExistence type="inferred from homology"/>
<evidence type="ECO:0000256" key="1">
    <source>
        <dbReference type="ARBA" id="ARBA00000707"/>
    </source>
</evidence>